<dbReference type="GO" id="GO:0003677">
    <property type="term" value="F:DNA binding"/>
    <property type="evidence" value="ECO:0007669"/>
    <property type="project" value="UniProtKB-KW"/>
</dbReference>
<dbReference type="PRINTS" id="PR00034">
    <property type="entry name" value="HTHCRP"/>
</dbReference>
<evidence type="ECO:0000256" key="2">
    <source>
        <dbReference type="ARBA" id="ARBA00023125"/>
    </source>
</evidence>
<dbReference type="Gene3D" id="2.60.120.10">
    <property type="entry name" value="Jelly Rolls"/>
    <property type="match status" value="1"/>
</dbReference>
<keyword evidence="2" id="KW-0238">DNA-binding</keyword>
<dbReference type="InterPro" id="IPR000595">
    <property type="entry name" value="cNMP-bd_dom"/>
</dbReference>
<dbReference type="PROSITE" id="PS00042">
    <property type="entry name" value="HTH_CRP_1"/>
    <property type="match status" value="1"/>
</dbReference>
<dbReference type="InterPro" id="IPR036388">
    <property type="entry name" value="WH-like_DNA-bd_sf"/>
</dbReference>
<evidence type="ECO:0000256" key="4">
    <source>
        <dbReference type="ARBA" id="ARBA00023163"/>
    </source>
</evidence>
<dbReference type="PANTHER" id="PTHR24567:SF26">
    <property type="entry name" value="REGULATORY PROTEIN YEIL"/>
    <property type="match status" value="1"/>
</dbReference>
<keyword evidence="1" id="KW-0805">Transcription regulation</keyword>
<dbReference type="PROSITE" id="PS51063">
    <property type="entry name" value="HTH_CRP_2"/>
    <property type="match status" value="1"/>
</dbReference>
<evidence type="ECO:0000259" key="6">
    <source>
        <dbReference type="PROSITE" id="PS51063"/>
    </source>
</evidence>
<dbReference type="GO" id="GO:0005829">
    <property type="term" value="C:cytosol"/>
    <property type="evidence" value="ECO:0007669"/>
    <property type="project" value="TreeGrafter"/>
</dbReference>
<sequence length="212" mass="24280">MKEWQTLLKKMDFFQGLTDEEITPLFAQAIEKKFEDKEILFSEGDERKFLYVLGKGTVLVSKLSEDGEESLINILTSGEIFPHTGFFDDGPYPGTATAKKQAEVLMVPIVAFERFIETHPELAFRIIKVMNKKIFLLQRKLNDMLSLNVEDRLFSALKQVGQLTQAEKVHLTHQELGNIVGASRETVTRQLKKLEKQGKLEVKKDHIKLLEC</sequence>
<dbReference type="InterPro" id="IPR036390">
    <property type="entry name" value="WH_DNA-bd_sf"/>
</dbReference>
<comment type="caution">
    <text evidence="7">The sequence shown here is derived from an EMBL/GenBank/DDBJ whole genome shotgun (WGS) entry which is preliminary data.</text>
</comment>
<feature type="domain" description="Cyclic nucleotide-binding" evidence="5">
    <location>
        <begin position="13"/>
        <end position="133"/>
    </location>
</feature>
<dbReference type="InterPro" id="IPR014710">
    <property type="entry name" value="RmlC-like_jellyroll"/>
</dbReference>
<dbReference type="GO" id="GO:0003700">
    <property type="term" value="F:DNA-binding transcription factor activity"/>
    <property type="evidence" value="ECO:0007669"/>
    <property type="project" value="InterPro"/>
</dbReference>
<evidence type="ECO:0000313" key="7">
    <source>
        <dbReference type="EMBL" id="OIJ15896.1"/>
    </source>
</evidence>
<dbReference type="PROSITE" id="PS50042">
    <property type="entry name" value="CNMP_BINDING_3"/>
    <property type="match status" value="1"/>
</dbReference>
<dbReference type="EMBL" id="MLQQ01000001">
    <property type="protein sequence ID" value="OIJ15896.1"/>
    <property type="molecule type" value="Genomic_DNA"/>
</dbReference>
<dbReference type="OrthoDB" id="9810708at2"/>
<dbReference type="Gene3D" id="1.10.10.10">
    <property type="entry name" value="Winged helix-like DNA-binding domain superfamily/Winged helix DNA-binding domain"/>
    <property type="match status" value="1"/>
</dbReference>
<accession>A0A1S2LU70</accession>
<dbReference type="Pfam" id="PF00027">
    <property type="entry name" value="cNMP_binding"/>
    <property type="match status" value="1"/>
</dbReference>
<dbReference type="PANTHER" id="PTHR24567">
    <property type="entry name" value="CRP FAMILY TRANSCRIPTIONAL REGULATORY PROTEIN"/>
    <property type="match status" value="1"/>
</dbReference>
<keyword evidence="3" id="KW-0010">Activator</keyword>
<dbReference type="SUPFAM" id="SSF46785">
    <property type="entry name" value="Winged helix' DNA-binding domain"/>
    <property type="match status" value="1"/>
</dbReference>
<dbReference type="CDD" id="cd00092">
    <property type="entry name" value="HTH_CRP"/>
    <property type="match status" value="1"/>
</dbReference>
<evidence type="ECO:0000256" key="3">
    <source>
        <dbReference type="ARBA" id="ARBA00023159"/>
    </source>
</evidence>
<dbReference type="SMART" id="SM00419">
    <property type="entry name" value="HTH_CRP"/>
    <property type="match status" value="1"/>
</dbReference>
<organism evidence="7 8">
    <name type="scientific">Anaerobacillus arseniciselenatis</name>
    <dbReference type="NCBI Taxonomy" id="85682"/>
    <lineage>
        <taxon>Bacteria</taxon>
        <taxon>Bacillati</taxon>
        <taxon>Bacillota</taxon>
        <taxon>Bacilli</taxon>
        <taxon>Bacillales</taxon>
        <taxon>Bacillaceae</taxon>
        <taxon>Anaerobacillus</taxon>
    </lineage>
</organism>
<evidence type="ECO:0000256" key="1">
    <source>
        <dbReference type="ARBA" id="ARBA00023015"/>
    </source>
</evidence>
<protein>
    <submittedName>
        <fullName evidence="7">Crp/Fnr family transcriptional regulator</fullName>
    </submittedName>
</protein>
<evidence type="ECO:0000313" key="8">
    <source>
        <dbReference type="Proteomes" id="UP000180098"/>
    </source>
</evidence>
<dbReference type="SMART" id="SM00100">
    <property type="entry name" value="cNMP"/>
    <property type="match status" value="1"/>
</dbReference>
<proteinExistence type="predicted"/>
<dbReference type="InterPro" id="IPR050397">
    <property type="entry name" value="Env_Response_Regulators"/>
</dbReference>
<feature type="domain" description="HTH crp-type" evidence="6">
    <location>
        <begin position="147"/>
        <end position="212"/>
    </location>
</feature>
<dbReference type="Pfam" id="PF13545">
    <property type="entry name" value="HTH_Crp_2"/>
    <property type="match status" value="1"/>
</dbReference>
<name>A0A1S2LU70_9BACI</name>
<keyword evidence="4" id="KW-0804">Transcription</keyword>
<evidence type="ECO:0000259" key="5">
    <source>
        <dbReference type="PROSITE" id="PS50042"/>
    </source>
</evidence>
<dbReference type="SUPFAM" id="SSF51206">
    <property type="entry name" value="cAMP-binding domain-like"/>
    <property type="match status" value="1"/>
</dbReference>
<dbReference type="InterPro" id="IPR012318">
    <property type="entry name" value="HTH_CRP"/>
</dbReference>
<dbReference type="InterPro" id="IPR018490">
    <property type="entry name" value="cNMP-bd_dom_sf"/>
</dbReference>
<dbReference type="AlphaFoldDB" id="A0A1S2LU70"/>
<dbReference type="InterPro" id="IPR018335">
    <property type="entry name" value="Tscrpt_reg_HTH_Crp-type_CS"/>
</dbReference>
<reference evidence="7 8" key="1">
    <citation type="submission" date="2016-10" db="EMBL/GenBank/DDBJ databases">
        <title>Draft genome sequences of four alkaliphilic bacteria belonging to the Anaerobacillus genus.</title>
        <authorList>
            <person name="Bassil N.M."/>
            <person name="Lloyd J.R."/>
        </authorList>
    </citation>
    <scope>NUCLEOTIDE SEQUENCE [LARGE SCALE GENOMIC DNA]</scope>
    <source>
        <strain evidence="7 8">DSM 15340</strain>
    </source>
</reference>
<dbReference type="CDD" id="cd00038">
    <property type="entry name" value="CAP_ED"/>
    <property type="match status" value="1"/>
</dbReference>
<dbReference type="Proteomes" id="UP000180098">
    <property type="component" value="Unassembled WGS sequence"/>
</dbReference>
<gene>
    <name evidence="7" type="ORF">BKP35_02600</name>
</gene>
<dbReference type="RefSeq" id="WP_071311821.1">
    <property type="nucleotide sequence ID" value="NZ_MLQQ01000001.1"/>
</dbReference>
<keyword evidence="8" id="KW-1185">Reference proteome</keyword>